<evidence type="ECO:0000256" key="1">
    <source>
        <dbReference type="ARBA" id="ARBA00022460"/>
    </source>
</evidence>
<dbReference type="EMBL" id="JAXCGZ010011351">
    <property type="protein sequence ID" value="KAK7075177.1"/>
    <property type="molecule type" value="Genomic_DNA"/>
</dbReference>
<keyword evidence="5" id="KW-1185">Reference proteome</keyword>
<dbReference type="PROSITE" id="PS51155">
    <property type="entry name" value="CHIT_BIND_RR_2"/>
    <property type="match status" value="1"/>
</dbReference>
<evidence type="ECO:0000256" key="3">
    <source>
        <dbReference type="SAM" id="SignalP"/>
    </source>
</evidence>
<dbReference type="GO" id="GO:0062129">
    <property type="term" value="C:chitin-based extracellular matrix"/>
    <property type="evidence" value="ECO:0007669"/>
    <property type="project" value="TreeGrafter"/>
</dbReference>
<dbReference type="AlphaFoldDB" id="A0AAN8X021"/>
<evidence type="ECO:0000313" key="5">
    <source>
        <dbReference type="Proteomes" id="UP001381693"/>
    </source>
</evidence>
<dbReference type="Proteomes" id="UP001381693">
    <property type="component" value="Unassembled WGS sequence"/>
</dbReference>
<organism evidence="4 5">
    <name type="scientific">Halocaridina rubra</name>
    <name type="common">Hawaiian red shrimp</name>
    <dbReference type="NCBI Taxonomy" id="373956"/>
    <lineage>
        <taxon>Eukaryota</taxon>
        <taxon>Metazoa</taxon>
        <taxon>Ecdysozoa</taxon>
        <taxon>Arthropoda</taxon>
        <taxon>Crustacea</taxon>
        <taxon>Multicrustacea</taxon>
        <taxon>Malacostraca</taxon>
        <taxon>Eumalacostraca</taxon>
        <taxon>Eucarida</taxon>
        <taxon>Decapoda</taxon>
        <taxon>Pleocyemata</taxon>
        <taxon>Caridea</taxon>
        <taxon>Atyoidea</taxon>
        <taxon>Atyidae</taxon>
        <taxon>Halocaridina</taxon>
    </lineage>
</organism>
<comment type="caution">
    <text evidence="4">The sequence shown here is derived from an EMBL/GenBank/DDBJ whole genome shotgun (WGS) entry which is preliminary data.</text>
</comment>
<dbReference type="PROSITE" id="PS00233">
    <property type="entry name" value="CHIT_BIND_RR_1"/>
    <property type="match status" value="1"/>
</dbReference>
<reference evidence="4 5" key="1">
    <citation type="submission" date="2023-11" db="EMBL/GenBank/DDBJ databases">
        <title>Halocaridina rubra genome assembly.</title>
        <authorList>
            <person name="Smith C."/>
        </authorList>
    </citation>
    <scope>NUCLEOTIDE SEQUENCE [LARGE SCALE GENOMIC DNA]</scope>
    <source>
        <strain evidence="4">EP-1</strain>
        <tissue evidence="4">Whole</tissue>
    </source>
</reference>
<dbReference type="InterPro" id="IPR031311">
    <property type="entry name" value="CHIT_BIND_RR_consensus"/>
</dbReference>
<accession>A0AAN8X021</accession>
<name>A0AAN8X021_HALRR</name>
<dbReference type="InterPro" id="IPR050468">
    <property type="entry name" value="Cuticle_Struct_Prot"/>
</dbReference>
<feature type="chain" id="PRO_5042813008" evidence="3">
    <location>
        <begin position="16"/>
        <end position="140"/>
    </location>
</feature>
<protein>
    <submittedName>
        <fullName evidence="4">Uncharacterized protein</fullName>
    </submittedName>
</protein>
<evidence type="ECO:0000313" key="4">
    <source>
        <dbReference type="EMBL" id="KAK7075177.1"/>
    </source>
</evidence>
<dbReference type="InterPro" id="IPR000618">
    <property type="entry name" value="Insect_cuticle"/>
</dbReference>
<evidence type="ECO:0000256" key="2">
    <source>
        <dbReference type="PROSITE-ProRule" id="PRU00497"/>
    </source>
</evidence>
<dbReference type="PANTHER" id="PTHR10380">
    <property type="entry name" value="CUTICLE PROTEIN"/>
    <property type="match status" value="1"/>
</dbReference>
<keyword evidence="1 2" id="KW-0193">Cuticle</keyword>
<gene>
    <name evidence="4" type="ORF">SK128_015226</name>
</gene>
<feature type="signal peptide" evidence="3">
    <location>
        <begin position="1"/>
        <end position="15"/>
    </location>
</feature>
<proteinExistence type="predicted"/>
<dbReference type="GO" id="GO:0008010">
    <property type="term" value="F:structural constituent of chitin-based larval cuticle"/>
    <property type="evidence" value="ECO:0007669"/>
    <property type="project" value="TreeGrafter"/>
</dbReference>
<dbReference type="Pfam" id="PF00379">
    <property type="entry name" value="Chitin_bind_4"/>
    <property type="match status" value="1"/>
</dbReference>
<sequence length="140" mass="15343">MKLLIVSCLAAVVLAAPRPDKPSSDEVPAILRYDNEMADDGSKYNFVIETEDGIQREEFGAAIEDGSAEGAVAQAGKISFTLPDGQLFELNFVADENGFQPQSSFIPVAPEFPHEIPDFVLEQIEKARLEDEAEERANRS</sequence>
<dbReference type="PANTHER" id="PTHR10380:SF173">
    <property type="entry name" value="CUTICULAR PROTEIN 47EF, ISOFORM C-RELATED"/>
    <property type="match status" value="1"/>
</dbReference>
<keyword evidence="3" id="KW-0732">Signal</keyword>